<dbReference type="Proteomes" id="UP000215043">
    <property type="component" value="Chromosome"/>
</dbReference>
<proteinExistence type="predicted"/>
<evidence type="ECO:0000256" key="1">
    <source>
        <dbReference type="SAM" id="MobiDB-lite"/>
    </source>
</evidence>
<name>A0A099D9P0_9ACTN</name>
<evidence type="ECO:0000313" key="3">
    <source>
        <dbReference type="EMBL" id="KGI82616.1"/>
    </source>
</evidence>
<feature type="region of interest" description="Disordered" evidence="1">
    <location>
        <begin position="220"/>
        <end position="243"/>
    </location>
</feature>
<dbReference type="AlphaFoldDB" id="A0A099D9P0"/>
<dbReference type="Proteomes" id="UP000029737">
    <property type="component" value="Unassembled WGS sequence"/>
</dbReference>
<reference evidence="3 4" key="1">
    <citation type="journal article" date="2014" name="PLoS ONE">
        <title>Identification and Characterization of a New Erythromycin Biosynthetic Gene Cluster in Actinopolyspora erythraea YIM90600, a Novel Erythronolide-Producing Halophilic Actinomycete Isolated from Salt Field.</title>
        <authorList>
            <person name="Chen D."/>
            <person name="Feng J."/>
            <person name="Huang L."/>
            <person name="Zhang Q."/>
            <person name="Wu J."/>
            <person name="Zhu X."/>
            <person name="Duan Y."/>
            <person name="Xu Z."/>
        </authorList>
    </citation>
    <scope>NUCLEOTIDE SEQUENCE [LARGE SCALE GENOMIC DNA]</scope>
    <source>
        <strain evidence="3 4">YIM90600</strain>
    </source>
</reference>
<gene>
    <name evidence="2" type="ORF">CDG81_20785</name>
    <name evidence="3" type="ORF">IL38_04095</name>
</gene>
<reference evidence="2 5" key="2">
    <citation type="submission" date="2017-08" db="EMBL/GenBank/DDBJ databases">
        <title>The complete genome sequence of moderately halophilic actinomycete Actinopolyspora erythraea YIM 90600, the producer of novel erythromycin, novel actinopolysporins A-C and tubercidin.</title>
        <authorList>
            <person name="Yin M."/>
            <person name="Tang S."/>
        </authorList>
    </citation>
    <scope>NUCLEOTIDE SEQUENCE [LARGE SCALE GENOMIC DNA]</scope>
    <source>
        <strain evidence="2 5">YIM 90600</strain>
    </source>
</reference>
<protein>
    <recommendedName>
        <fullName evidence="6">DUF1071 domain-containing protein</fullName>
    </recommendedName>
</protein>
<evidence type="ECO:0008006" key="6">
    <source>
        <dbReference type="Google" id="ProtNLM"/>
    </source>
</evidence>
<dbReference type="EMBL" id="JPMV01000010">
    <property type="protein sequence ID" value="KGI82616.1"/>
    <property type="molecule type" value="Genomic_DNA"/>
</dbReference>
<evidence type="ECO:0000313" key="2">
    <source>
        <dbReference type="EMBL" id="ASU80301.1"/>
    </source>
</evidence>
<evidence type="ECO:0000313" key="4">
    <source>
        <dbReference type="Proteomes" id="UP000029737"/>
    </source>
</evidence>
<accession>A0A099D9P0</accession>
<feature type="compositionally biased region" description="Acidic residues" evidence="1">
    <location>
        <begin position="224"/>
        <end position="236"/>
    </location>
</feature>
<sequence length="286" mass="32836">MSSPEKPSTTTELVRDPWLKQFYTKQGTPGSGNIKRFVDFRYSFVDYFKHWEAYYIVMEGSPDIPVTVHLEFEYPDLMLPPGAPEDAKVVDLNGWGNQGYIQQEIPTTKGVRYTLSYWVGFDMHEHARNKQKMAARGYVLDGYSRKELNEETITVVHENGTVKSQGKSPKPNWKKAETTFTAQSALTVIRLVDWTGPIQDSSKNRIGTTGVDVTGISVRKAGISDDDHDDDDDDHDDSGKDRKQLLKELEECRKNCQRKADDAYREGRRDAWRDAWKRYKINKGDQ</sequence>
<dbReference type="KEGG" id="aey:CDG81_20785"/>
<organism evidence="2 5">
    <name type="scientific">Actinopolyspora erythraea</name>
    <dbReference type="NCBI Taxonomy" id="414996"/>
    <lineage>
        <taxon>Bacteria</taxon>
        <taxon>Bacillati</taxon>
        <taxon>Actinomycetota</taxon>
        <taxon>Actinomycetes</taxon>
        <taxon>Actinopolysporales</taxon>
        <taxon>Actinopolysporaceae</taxon>
        <taxon>Actinopolyspora</taxon>
    </lineage>
</organism>
<dbReference type="EMBL" id="CP022752">
    <property type="protein sequence ID" value="ASU80301.1"/>
    <property type="molecule type" value="Genomic_DNA"/>
</dbReference>
<dbReference type="HOGENOM" id="CLU_971921_0_0_11"/>
<dbReference type="Gene3D" id="2.60.120.260">
    <property type="entry name" value="Galactose-binding domain-like"/>
    <property type="match status" value="1"/>
</dbReference>
<keyword evidence="4" id="KW-1185">Reference proteome</keyword>
<dbReference type="OrthoDB" id="9898690at2"/>
<dbReference type="RefSeq" id="WP_043570150.1">
    <property type="nucleotide sequence ID" value="NZ_CP022752.1"/>
</dbReference>
<evidence type="ECO:0000313" key="5">
    <source>
        <dbReference type="Proteomes" id="UP000215043"/>
    </source>
</evidence>